<protein>
    <submittedName>
        <fullName evidence="3">Star-like 11</fullName>
    </submittedName>
</protein>
<dbReference type="GO" id="GO:0031902">
    <property type="term" value="C:late endosome membrane"/>
    <property type="evidence" value="ECO:0007669"/>
    <property type="project" value="TreeGrafter"/>
</dbReference>
<dbReference type="InterPro" id="IPR053202">
    <property type="entry name" value="EGF_Rcpt_Signaling_Reg"/>
</dbReference>
<dbReference type="GO" id="GO:0006888">
    <property type="term" value="P:endoplasmic reticulum to Golgi vesicle-mediated transport"/>
    <property type="evidence" value="ECO:0007669"/>
    <property type="project" value="TreeGrafter"/>
</dbReference>
<comment type="caution">
    <text evidence="3">The sequence shown here is derived from an EMBL/GenBank/DDBJ whole genome shotgun (WGS) entry which is preliminary data.</text>
</comment>
<evidence type="ECO:0000313" key="4">
    <source>
        <dbReference type="Proteomes" id="UP000747542"/>
    </source>
</evidence>
<dbReference type="GO" id="GO:0005886">
    <property type="term" value="C:plasma membrane"/>
    <property type="evidence" value="ECO:0007669"/>
    <property type="project" value="TreeGrafter"/>
</dbReference>
<evidence type="ECO:0000313" key="3">
    <source>
        <dbReference type="EMBL" id="KAG7153902.1"/>
    </source>
</evidence>
<feature type="region of interest" description="Disordered" evidence="1">
    <location>
        <begin position="129"/>
        <end position="151"/>
    </location>
</feature>
<organism evidence="3 4">
    <name type="scientific">Homarus americanus</name>
    <name type="common">American lobster</name>
    <dbReference type="NCBI Taxonomy" id="6706"/>
    <lineage>
        <taxon>Eukaryota</taxon>
        <taxon>Metazoa</taxon>
        <taxon>Ecdysozoa</taxon>
        <taxon>Arthropoda</taxon>
        <taxon>Crustacea</taxon>
        <taxon>Multicrustacea</taxon>
        <taxon>Malacostraca</taxon>
        <taxon>Eumalacostraca</taxon>
        <taxon>Eucarida</taxon>
        <taxon>Decapoda</taxon>
        <taxon>Pleocyemata</taxon>
        <taxon>Astacidea</taxon>
        <taxon>Nephropoidea</taxon>
        <taxon>Nephropidae</taxon>
        <taxon>Homarus</taxon>
    </lineage>
</organism>
<dbReference type="EMBL" id="JAHLQT010046276">
    <property type="protein sequence ID" value="KAG7153902.1"/>
    <property type="molecule type" value="Genomic_DNA"/>
</dbReference>
<proteinExistence type="predicted"/>
<evidence type="ECO:0000256" key="1">
    <source>
        <dbReference type="SAM" id="MobiDB-lite"/>
    </source>
</evidence>
<dbReference type="Gene3D" id="3.40.50.150">
    <property type="entry name" value="Vaccinia Virus protein VP39"/>
    <property type="match status" value="1"/>
</dbReference>
<dbReference type="GO" id="GO:0005794">
    <property type="term" value="C:Golgi apparatus"/>
    <property type="evidence" value="ECO:0007669"/>
    <property type="project" value="TreeGrafter"/>
</dbReference>
<feature type="compositionally biased region" description="Polar residues" evidence="1">
    <location>
        <begin position="137"/>
        <end position="146"/>
    </location>
</feature>
<feature type="domain" description="Methyltransferase FkbM" evidence="2">
    <location>
        <begin position="197"/>
        <end position="370"/>
    </location>
</feature>
<dbReference type="Pfam" id="PF05050">
    <property type="entry name" value="Methyltransf_21"/>
    <property type="match status" value="1"/>
</dbReference>
<feature type="compositionally biased region" description="Pro residues" evidence="1">
    <location>
        <begin position="31"/>
        <end position="61"/>
    </location>
</feature>
<dbReference type="InterPro" id="IPR006342">
    <property type="entry name" value="FkbM_mtfrase"/>
</dbReference>
<dbReference type="PANTHER" id="PTHR34009">
    <property type="entry name" value="PROTEIN STAR"/>
    <property type="match status" value="1"/>
</dbReference>
<evidence type="ECO:0000259" key="2">
    <source>
        <dbReference type="Pfam" id="PF05050"/>
    </source>
</evidence>
<dbReference type="Proteomes" id="UP000747542">
    <property type="component" value="Unassembled WGS sequence"/>
</dbReference>
<dbReference type="PANTHER" id="PTHR34009:SF2">
    <property type="entry name" value="PROTEIN STAR"/>
    <property type="match status" value="1"/>
</dbReference>
<dbReference type="SUPFAM" id="SSF53335">
    <property type="entry name" value="S-adenosyl-L-methionine-dependent methyltransferases"/>
    <property type="match status" value="1"/>
</dbReference>
<dbReference type="AlphaFoldDB" id="A0A8J5J6K4"/>
<keyword evidence="4" id="KW-1185">Reference proteome</keyword>
<gene>
    <name evidence="3" type="primary">S-L11</name>
    <name evidence="3" type="ORF">Hamer_G017723</name>
</gene>
<dbReference type="GO" id="GO:0005789">
    <property type="term" value="C:endoplasmic reticulum membrane"/>
    <property type="evidence" value="ECO:0007669"/>
    <property type="project" value="TreeGrafter"/>
</dbReference>
<dbReference type="InterPro" id="IPR029063">
    <property type="entry name" value="SAM-dependent_MTases_sf"/>
</dbReference>
<sequence length="413" mass="46836">MTRYDNLATTGRETVCHTRVVGTYVAEFPYNPPSHPASQPPPASQPATQPPSHPASQPPSHPATQPAVRALMAVYNQLGVFICPYSLTPHSLPLTMWKDEVRVFLIVLMACYLTTDLMLFRGRKYEEKEEEEGEGASTWQSKTTQHMTEDTGDWKARLEGPLEPHDPRLIAWIRGNHLLPPSSLAYSLDRNGFFLEAGALDGYYQSNTFFLERDHGWTGLLVEPNPVFFQRLKGRHRKAWASDLCLGTQPYPFKTHFWVYTGADPKQGLISASRSSLLKEYIQNYGEEGLKSGTVVEVQCVPPYSLLLALNVTQVDLFSLDIENAEVPVLMAFPFNEIHVEVLVVEHWITSRQEDIDNFIQLVENKGFSYYRRDNHDFFFIHKTPRWVTARPGDPGAVDNTKPYDVLRVPASN</sequence>
<dbReference type="GO" id="GO:0016197">
    <property type="term" value="P:endosomal transport"/>
    <property type="evidence" value="ECO:0007669"/>
    <property type="project" value="TreeGrafter"/>
</dbReference>
<name>A0A8J5J6K4_HOMAM</name>
<accession>A0A8J5J6K4</accession>
<reference evidence="3" key="1">
    <citation type="journal article" date="2021" name="Sci. Adv.">
        <title>The American lobster genome reveals insights on longevity, neural, and immune adaptations.</title>
        <authorList>
            <person name="Polinski J.M."/>
            <person name="Zimin A.V."/>
            <person name="Clark K.F."/>
            <person name="Kohn A.B."/>
            <person name="Sadowski N."/>
            <person name="Timp W."/>
            <person name="Ptitsyn A."/>
            <person name="Khanna P."/>
            <person name="Romanova D.Y."/>
            <person name="Williams P."/>
            <person name="Greenwood S.J."/>
            <person name="Moroz L.L."/>
            <person name="Walt D.R."/>
            <person name="Bodnar A.G."/>
        </authorList>
    </citation>
    <scope>NUCLEOTIDE SEQUENCE</scope>
    <source>
        <strain evidence="3">GMGI-L3</strain>
    </source>
</reference>
<feature type="region of interest" description="Disordered" evidence="1">
    <location>
        <begin position="31"/>
        <end position="64"/>
    </location>
</feature>